<name>A0A381DHU3_9BACT</name>
<keyword evidence="3" id="KW-0812">Transmembrane</keyword>
<keyword evidence="4" id="KW-1133">Transmembrane helix</keyword>
<accession>A0A381DHU3</accession>
<dbReference type="AlphaFoldDB" id="A0A381DHU3"/>
<gene>
    <name evidence="6" type="ORF">NCTC12475_00221</name>
</gene>
<sequence length="507" mass="57831">MGINLISSIIVFIVQMGINFFLTPFILKSLGNEAFGFLNLANSIVSYGYILSVAINSVAGRFVALEYHKLNSIRANYYFSTVVIVNIFFTILVAILSVIFTLNLEFFLNISQNLTSDVKLMFLVYFLNFCLGLFNTIFTITAFVKNKIYIISIRNAISSIIFGLSIILFFYFFSPKLYYVAICALISSFFVFFSTVSISKKIAPDIKFNISNFSFKMVKKLLNSGIWNSFNALNRVLLTGLDLLICNLFISPVAMGILSVSKTGPLIIESFVATICSTFFPKLVEIYSKKNITALISETKFYIKVVAFIITTPCVIFVILGIDFFTLWLNFKEKSEILEIYQLCMISLVPIIFISYVFVLFNIDSVTNKLKRPAMANLVLGISTILSQILILKYTEFGLFGIVIVAAVLYSLRILIFDIINASLNLSLNIFTFYKPIFINIAIFAIFLIIFYFFKKFISINSWLDFIKFTTIFLLFGYTLNFIILFNKSEKSIILNKIFMKFKRTKN</sequence>
<evidence type="ECO:0000256" key="1">
    <source>
        <dbReference type="ARBA" id="ARBA00004651"/>
    </source>
</evidence>
<evidence type="ECO:0000256" key="2">
    <source>
        <dbReference type="ARBA" id="ARBA00022475"/>
    </source>
</evidence>
<keyword evidence="2" id="KW-1003">Cell membrane</keyword>
<proteinExistence type="predicted"/>
<comment type="subcellular location">
    <subcellularLocation>
        <location evidence="1">Cell membrane</location>
        <topology evidence="1">Multi-pass membrane protein</topology>
    </subcellularLocation>
</comment>
<dbReference type="PANTHER" id="PTHR30250">
    <property type="entry name" value="PST FAMILY PREDICTED COLANIC ACID TRANSPORTER"/>
    <property type="match status" value="1"/>
</dbReference>
<organism evidence="6 7">
    <name type="scientific">Campylobacter sputorum subsp. sputorum</name>
    <dbReference type="NCBI Taxonomy" id="32024"/>
    <lineage>
        <taxon>Bacteria</taxon>
        <taxon>Pseudomonadati</taxon>
        <taxon>Campylobacterota</taxon>
        <taxon>Epsilonproteobacteria</taxon>
        <taxon>Campylobacterales</taxon>
        <taxon>Campylobacteraceae</taxon>
        <taxon>Campylobacter</taxon>
    </lineage>
</organism>
<dbReference type="OrthoDB" id="3224024at2"/>
<evidence type="ECO:0000256" key="5">
    <source>
        <dbReference type="ARBA" id="ARBA00023136"/>
    </source>
</evidence>
<keyword evidence="5" id="KW-0472">Membrane</keyword>
<dbReference type="PANTHER" id="PTHR30250:SF26">
    <property type="entry name" value="PSMA PROTEIN"/>
    <property type="match status" value="1"/>
</dbReference>
<evidence type="ECO:0000313" key="7">
    <source>
        <dbReference type="Proteomes" id="UP000254920"/>
    </source>
</evidence>
<dbReference type="GeneID" id="93090670"/>
<dbReference type="GO" id="GO:0005886">
    <property type="term" value="C:plasma membrane"/>
    <property type="evidence" value="ECO:0007669"/>
    <property type="project" value="UniProtKB-SubCell"/>
</dbReference>
<dbReference type="Proteomes" id="UP000254920">
    <property type="component" value="Unassembled WGS sequence"/>
</dbReference>
<protein>
    <submittedName>
        <fullName evidence="6">Polysaccharide biosynthesis protein</fullName>
    </submittedName>
</protein>
<dbReference type="STRING" id="32024.GCA_000788295_00149"/>
<reference evidence="6 7" key="1">
    <citation type="submission" date="2018-06" db="EMBL/GenBank/DDBJ databases">
        <authorList>
            <consortium name="Pathogen Informatics"/>
            <person name="Doyle S."/>
        </authorList>
    </citation>
    <scope>NUCLEOTIDE SEQUENCE [LARGE SCALE GENOMIC DNA]</scope>
    <source>
        <strain evidence="6 7">NCTC12475</strain>
    </source>
</reference>
<dbReference type="EMBL" id="UFVD01000001">
    <property type="protein sequence ID" value="SUX09836.1"/>
    <property type="molecule type" value="Genomic_DNA"/>
</dbReference>
<evidence type="ECO:0000256" key="4">
    <source>
        <dbReference type="ARBA" id="ARBA00022989"/>
    </source>
</evidence>
<evidence type="ECO:0000256" key="3">
    <source>
        <dbReference type="ARBA" id="ARBA00022692"/>
    </source>
</evidence>
<dbReference type="InterPro" id="IPR050833">
    <property type="entry name" value="Poly_Biosynth_Transport"/>
</dbReference>
<dbReference type="RefSeq" id="WP_089182497.1">
    <property type="nucleotide sequence ID" value="NZ_CP043427.1"/>
</dbReference>
<keyword evidence="7" id="KW-1185">Reference proteome</keyword>
<evidence type="ECO:0000313" key="6">
    <source>
        <dbReference type="EMBL" id="SUX09836.1"/>
    </source>
</evidence>